<accession>U6RA36</accession>
<keyword evidence="5" id="KW-0732">Signal</keyword>
<dbReference type="GeneID" id="60060589"/>
<reference evidence="8 9" key="1">
    <citation type="submission" date="2013-04" db="EMBL/GenBank/DDBJ databases">
        <title>The Genome Sequence of Bacteroides massiliensis DSM 17679.</title>
        <authorList>
            <consortium name="The Broad Institute Genomics Platform"/>
            <person name="Earl A."/>
            <person name="Ward D."/>
            <person name="Feldgarden M."/>
            <person name="Gevers D."/>
            <person name="Martens E."/>
            <person name="Fenner L."/>
            <person name="Roux V."/>
            <person name="Mallet M.N."/>
            <person name="Raoult D."/>
            <person name="Walker B."/>
            <person name="Young S."/>
            <person name="Zeng Q."/>
            <person name="Gargeya S."/>
            <person name="Fitzgerald M."/>
            <person name="Haas B."/>
            <person name="Abouelleil A."/>
            <person name="Allen A.W."/>
            <person name="Alvarado L."/>
            <person name="Arachchi H.M."/>
            <person name="Berlin A.M."/>
            <person name="Chapman S.B."/>
            <person name="Gainer-Dewar J."/>
            <person name="Goldberg J."/>
            <person name="Griggs A."/>
            <person name="Gujja S."/>
            <person name="Hansen M."/>
            <person name="Howarth C."/>
            <person name="Imamovic A."/>
            <person name="Ireland A."/>
            <person name="Larimer J."/>
            <person name="McCowan C."/>
            <person name="Murphy C."/>
            <person name="Pearson M."/>
            <person name="Poon T.W."/>
            <person name="Priest M."/>
            <person name="Roberts A."/>
            <person name="Saif S."/>
            <person name="Shea T."/>
            <person name="Sisk P."/>
            <person name="Sykes S."/>
            <person name="Wortman J."/>
            <person name="Nusbaum C."/>
            <person name="Birren B."/>
        </authorList>
    </citation>
    <scope>NUCLEOTIDE SEQUENCE [LARGE SCALE GENOMIC DNA]</scope>
    <source>
        <strain evidence="9">B84634 / Timone 84634 / DSM 17679 / JCM 13223</strain>
    </source>
</reference>
<dbReference type="GO" id="GO:0017004">
    <property type="term" value="P:cytochrome complex assembly"/>
    <property type="evidence" value="ECO:0007669"/>
    <property type="project" value="UniProtKB-KW"/>
</dbReference>
<comment type="caution">
    <text evidence="8">The sequence shown here is derived from an EMBL/GenBank/DDBJ whole genome shotgun (WGS) entry which is preliminary data.</text>
</comment>
<feature type="signal peptide" evidence="5">
    <location>
        <begin position="1"/>
        <end position="20"/>
    </location>
</feature>
<dbReference type="STRING" id="1121098.HMPREF1534_03580"/>
<dbReference type="SUPFAM" id="SSF52833">
    <property type="entry name" value="Thioredoxin-like"/>
    <property type="match status" value="1"/>
</dbReference>
<evidence type="ECO:0000256" key="5">
    <source>
        <dbReference type="SAM" id="SignalP"/>
    </source>
</evidence>
<organism evidence="8 9">
    <name type="scientific">Phocaeicola massiliensis B84634 = Timone 84634 = DSM 17679 = JCM 13223</name>
    <dbReference type="NCBI Taxonomy" id="1121098"/>
    <lineage>
        <taxon>Bacteria</taxon>
        <taxon>Pseudomonadati</taxon>
        <taxon>Bacteroidota</taxon>
        <taxon>Bacteroidia</taxon>
        <taxon>Bacteroidales</taxon>
        <taxon>Bacteroidaceae</taxon>
        <taxon>Phocaeicola</taxon>
    </lineage>
</organism>
<evidence type="ECO:0000256" key="4">
    <source>
        <dbReference type="ARBA" id="ARBA00023284"/>
    </source>
</evidence>
<keyword evidence="9" id="KW-1185">Reference proteome</keyword>
<dbReference type="InterPro" id="IPR050553">
    <property type="entry name" value="Thioredoxin_ResA/DsbE_sf"/>
</dbReference>
<dbReference type="PANTHER" id="PTHR42852">
    <property type="entry name" value="THIOL:DISULFIDE INTERCHANGE PROTEIN DSBE"/>
    <property type="match status" value="1"/>
</dbReference>
<dbReference type="GO" id="GO:0030313">
    <property type="term" value="C:cell envelope"/>
    <property type="evidence" value="ECO:0007669"/>
    <property type="project" value="UniProtKB-SubCell"/>
</dbReference>
<comment type="subcellular location">
    <subcellularLocation>
        <location evidence="1">Cell envelope</location>
    </subcellularLocation>
</comment>
<dbReference type="Proteomes" id="UP000017831">
    <property type="component" value="Unassembled WGS sequence"/>
</dbReference>
<feature type="domain" description="DUF4369" evidence="7">
    <location>
        <begin position="25"/>
        <end position="118"/>
    </location>
</feature>
<evidence type="ECO:0000256" key="1">
    <source>
        <dbReference type="ARBA" id="ARBA00004196"/>
    </source>
</evidence>
<dbReference type="InterPro" id="IPR012336">
    <property type="entry name" value="Thioredoxin-like_fold"/>
</dbReference>
<evidence type="ECO:0000259" key="7">
    <source>
        <dbReference type="Pfam" id="PF14289"/>
    </source>
</evidence>
<evidence type="ECO:0000313" key="8">
    <source>
        <dbReference type="EMBL" id="EOA52927.1"/>
    </source>
</evidence>
<keyword evidence="2" id="KW-0201">Cytochrome c-type biogenesis</keyword>
<dbReference type="Pfam" id="PF14289">
    <property type="entry name" value="DUF4369"/>
    <property type="match status" value="1"/>
</dbReference>
<keyword evidence="4" id="KW-0676">Redox-active center</keyword>
<dbReference type="RefSeq" id="WP_005944315.1">
    <property type="nucleotide sequence ID" value="NZ_KB890345.1"/>
</dbReference>
<keyword evidence="3" id="KW-1015">Disulfide bond</keyword>
<dbReference type="Pfam" id="PF13905">
    <property type="entry name" value="Thioredoxin_8"/>
    <property type="match status" value="1"/>
</dbReference>
<dbReference type="PANTHER" id="PTHR42852:SF6">
    <property type="entry name" value="THIOL:DISULFIDE INTERCHANGE PROTEIN DSBE"/>
    <property type="match status" value="1"/>
</dbReference>
<evidence type="ECO:0008006" key="10">
    <source>
        <dbReference type="Google" id="ProtNLM"/>
    </source>
</evidence>
<evidence type="ECO:0000256" key="3">
    <source>
        <dbReference type="ARBA" id="ARBA00023157"/>
    </source>
</evidence>
<dbReference type="Gene3D" id="3.40.30.10">
    <property type="entry name" value="Glutaredoxin"/>
    <property type="match status" value="1"/>
</dbReference>
<sequence>MKKNVYFLLALLLMVLSACDNEPKFKVSGEISGADNKTLYFEASGLDGIVALDSAKLGSNGIFSFSGKRPESPEFYRLRLDNKVINFSVDSIETLTVKAGANDFATGYSIEGSENNTKIKELVLLLADLQKRVDQLAHNRNIPAGVAQDSLVSMVNNYKNKVKREYIFAAPNMTYAYFALFQALNGYMLFDPLTNKDDVKCFAAVATSLNNTYPHADRSRNLYNMVIKGMKNTRTPRQTELDIPQDKIKEATIIDIELKDIKGNVRRLTDLKGKVILIDFTVYNNAMSAAHNLALRELYNKYASQGLEIYQISLDADEHFWKTSSDNLPWICVRDANGAYSQYVTLYSVTNLPAVFLVNRANELSARGETITNLEESIKKLL</sequence>
<evidence type="ECO:0000256" key="2">
    <source>
        <dbReference type="ARBA" id="ARBA00022748"/>
    </source>
</evidence>
<dbReference type="eggNOG" id="COG1225">
    <property type="taxonomic scope" value="Bacteria"/>
</dbReference>
<protein>
    <recommendedName>
        <fullName evidence="10">Thioredoxin domain-containing protein</fullName>
    </recommendedName>
</protein>
<proteinExistence type="predicted"/>
<dbReference type="HOGENOM" id="CLU_042529_1_4_10"/>
<name>U6RA36_9BACT</name>
<gene>
    <name evidence="8" type="ORF">HMPREF1534_03580</name>
</gene>
<feature type="domain" description="Thioredoxin-like fold" evidence="6">
    <location>
        <begin position="273"/>
        <end position="363"/>
    </location>
</feature>
<dbReference type="AlphaFoldDB" id="U6RA36"/>
<dbReference type="PATRIC" id="fig|1121098.3.peg.3646"/>
<dbReference type="InterPro" id="IPR036249">
    <property type="entry name" value="Thioredoxin-like_sf"/>
</dbReference>
<dbReference type="PROSITE" id="PS51257">
    <property type="entry name" value="PROKAR_LIPOPROTEIN"/>
    <property type="match status" value="1"/>
</dbReference>
<evidence type="ECO:0000259" key="6">
    <source>
        <dbReference type="Pfam" id="PF13905"/>
    </source>
</evidence>
<feature type="chain" id="PRO_5004676382" description="Thioredoxin domain-containing protein" evidence="5">
    <location>
        <begin position="21"/>
        <end position="382"/>
    </location>
</feature>
<dbReference type="InterPro" id="IPR025380">
    <property type="entry name" value="DUF4369"/>
</dbReference>
<dbReference type="EMBL" id="AQHY01000039">
    <property type="protein sequence ID" value="EOA52927.1"/>
    <property type="molecule type" value="Genomic_DNA"/>
</dbReference>
<evidence type="ECO:0000313" key="9">
    <source>
        <dbReference type="Proteomes" id="UP000017831"/>
    </source>
</evidence>
<dbReference type="OrthoDB" id="6399635at2"/>